<feature type="compositionally biased region" description="Low complexity" evidence="1">
    <location>
        <begin position="80"/>
        <end position="105"/>
    </location>
</feature>
<keyword evidence="2" id="KW-0812">Transmembrane</keyword>
<reference evidence="4" key="1">
    <citation type="submission" date="2023-03" db="EMBL/GenBank/DDBJ databases">
        <title>Massive genome expansion in bonnet fungi (Mycena s.s.) driven by repeated elements and novel gene families across ecological guilds.</title>
        <authorList>
            <consortium name="Lawrence Berkeley National Laboratory"/>
            <person name="Harder C.B."/>
            <person name="Miyauchi S."/>
            <person name="Viragh M."/>
            <person name="Kuo A."/>
            <person name="Thoen E."/>
            <person name="Andreopoulos B."/>
            <person name="Lu D."/>
            <person name="Skrede I."/>
            <person name="Drula E."/>
            <person name="Henrissat B."/>
            <person name="Morin E."/>
            <person name="Kohler A."/>
            <person name="Barry K."/>
            <person name="LaButti K."/>
            <person name="Morin E."/>
            <person name="Salamov A."/>
            <person name="Lipzen A."/>
            <person name="Mereny Z."/>
            <person name="Hegedus B."/>
            <person name="Baldrian P."/>
            <person name="Stursova M."/>
            <person name="Weitz H."/>
            <person name="Taylor A."/>
            <person name="Grigoriev I.V."/>
            <person name="Nagy L.G."/>
            <person name="Martin F."/>
            <person name="Kauserud H."/>
        </authorList>
    </citation>
    <scope>NUCLEOTIDE SEQUENCE</scope>
    <source>
        <strain evidence="4">9284</strain>
    </source>
</reference>
<feature type="chain" id="PRO_5042084209" description="Mid2 domain-containing protein" evidence="3">
    <location>
        <begin position="29"/>
        <end position="316"/>
    </location>
</feature>
<feature type="compositionally biased region" description="Low complexity" evidence="1">
    <location>
        <begin position="126"/>
        <end position="142"/>
    </location>
</feature>
<protein>
    <recommendedName>
        <fullName evidence="6">Mid2 domain-containing protein</fullName>
    </recommendedName>
</protein>
<evidence type="ECO:0008006" key="6">
    <source>
        <dbReference type="Google" id="ProtNLM"/>
    </source>
</evidence>
<evidence type="ECO:0000313" key="5">
    <source>
        <dbReference type="Proteomes" id="UP001221142"/>
    </source>
</evidence>
<dbReference type="CDD" id="cd12087">
    <property type="entry name" value="TM_EGFR-like"/>
    <property type="match status" value="1"/>
</dbReference>
<feature type="compositionally biased region" description="Low complexity" evidence="1">
    <location>
        <begin position="40"/>
        <end position="65"/>
    </location>
</feature>
<evidence type="ECO:0000256" key="3">
    <source>
        <dbReference type="SAM" id="SignalP"/>
    </source>
</evidence>
<feature type="transmembrane region" description="Helical" evidence="2">
    <location>
        <begin position="182"/>
        <end position="204"/>
    </location>
</feature>
<organism evidence="4 5">
    <name type="scientific">Roridomyces roridus</name>
    <dbReference type="NCBI Taxonomy" id="1738132"/>
    <lineage>
        <taxon>Eukaryota</taxon>
        <taxon>Fungi</taxon>
        <taxon>Dikarya</taxon>
        <taxon>Basidiomycota</taxon>
        <taxon>Agaricomycotina</taxon>
        <taxon>Agaricomycetes</taxon>
        <taxon>Agaricomycetidae</taxon>
        <taxon>Agaricales</taxon>
        <taxon>Marasmiineae</taxon>
        <taxon>Mycenaceae</taxon>
        <taxon>Roridomyces</taxon>
    </lineage>
</organism>
<feature type="compositionally biased region" description="Polar residues" evidence="1">
    <location>
        <begin position="249"/>
        <end position="264"/>
    </location>
</feature>
<feature type="region of interest" description="Disordered" evidence="1">
    <location>
        <begin position="40"/>
        <end position="173"/>
    </location>
</feature>
<keyword evidence="2" id="KW-0472">Membrane</keyword>
<dbReference type="AlphaFoldDB" id="A0AAD7BMN6"/>
<gene>
    <name evidence="4" type="ORF">FB45DRAFT_1060335</name>
</gene>
<evidence type="ECO:0000313" key="4">
    <source>
        <dbReference type="EMBL" id="KAJ7625673.1"/>
    </source>
</evidence>
<evidence type="ECO:0000256" key="2">
    <source>
        <dbReference type="SAM" id="Phobius"/>
    </source>
</evidence>
<sequence>MMGERHHVLLPLIWKLLLGLLVTQVALSAVLGVAAASASHNSSVSANSSQSSSAKSGSSSGHPTSTIPPPSTTPLPPPSSTSVSNSMNSSDSSSPFMGLPNSTTSHHSRPHPPPSSLPPSIPPSPLNTTTPTDSSPPIIPLTDSGPTGSVSSNTEMATPSANSTTPASHAFNAASKPNNHTAVIAGVVAPIGLILLFALGFILYKRQRRTHDRRVWERTHEAIADAVRQVGSPIPGGGTRAMSPWTHVENPNPSVSRTGTSVGFSTMHERDGSRQGSTDPFVEQPSNGGSAASAESGGMLSNAGRTTSPGPYATAW</sequence>
<proteinExistence type="predicted"/>
<name>A0AAD7BMN6_9AGAR</name>
<feature type="compositionally biased region" description="Polar residues" evidence="1">
    <location>
        <begin position="144"/>
        <end position="167"/>
    </location>
</feature>
<feature type="compositionally biased region" description="Pro residues" evidence="1">
    <location>
        <begin position="111"/>
        <end position="125"/>
    </location>
</feature>
<feature type="compositionally biased region" description="Low complexity" evidence="1">
    <location>
        <begin position="286"/>
        <end position="298"/>
    </location>
</feature>
<evidence type="ECO:0000256" key="1">
    <source>
        <dbReference type="SAM" id="MobiDB-lite"/>
    </source>
</evidence>
<keyword evidence="5" id="KW-1185">Reference proteome</keyword>
<dbReference type="EMBL" id="JARKIF010000012">
    <property type="protein sequence ID" value="KAJ7625673.1"/>
    <property type="molecule type" value="Genomic_DNA"/>
</dbReference>
<keyword evidence="3" id="KW-0732">Signal</keyword>
<feature type="region of interest" description="Disordered" evidence="1">
    <location>
        <begin position="245"/>
        <end position="316"/>
    </location>
</feature>
<keyword evidence="2" id="KW-1133">Transmembrane helix</keyword>
<feature type="signal peptide" evidence="3">
    <location>
        <begin position="1"/>
        <end position="28"/>
    </location>
</feature>
<dbReference type="Proteomes" id="UP001221142">
    <property type="component" value="Unassembled WGS sequence"/>
</dbReference>
<feature type="compositionally biased region" description="Pro residues" evidence="1">
    <location>
        <begin position="66"/>
        <end position="79"/>
    </location>
</feature>
<accession>A0AAD7BMN6</accession>
<comment type="caution">
    <text evidence="4">The sequence shown here is derived from an EMBL/GenBank/DDBJ whole genome shotgun (WGS) entry which is preliminary data.</text>
</comment>